<keyword evidence="3" id="KW-0809">Transit peptide</keyword>
<dbReference type="Pfam" id="PF00198">
    <property type="entry name" value="2-oxoacid_dh"/>
    <property type="match status" value="1"/>
</dbReference>
<dbReference type="SUPFAM" id="SSF51230">
    <property type="entry name" value="Single hybrid motif"/>
    <property type="match status" value="3"/>
</dbReference>
<dbReference type="PROSITE" id="PS50968">
    <property type="entry name" value="BIOTINYL_LIPOYL"/>
    <property type="match status" value="2"/>
</dbReference>
<dbReference type="GeneID" id="94427686"/>
<feature type="region of interest" description="Disordered" evidence="5">
    <location>
        <begin position="277"/>
        <end position="333"/>
    </location>
</feature>
<evidence type="ECO:0000256" key="2">
    <source>
        <dbReference type="ARBA" id="ARBA00022823"/>
    </source>
</evidence>
<dbReference type="Gene3D" id="2.40.50.100">
    <property type="match status" value="3"/>
</dbReference>
<organism evidence="8 9">
    <name type="scientific">Cystoisospora suis</name>
    <dbReference type="NCBI Taxonomy" id="483139"/>
    <lineage>
        <taxon>Eukaryota</taxon>
        <taxon>Sar</taxon>
        <taxon>Alveolata</taxon>
        <taxon>Apicomplexa</taxon>
        <taxon>Conoidasida</taxon>
        <taxon>Coccidia</taxon>
        <taxon>Eucoccidiorida</taxon>
        <taxon>Eimeriorina</taxon>
        <taxon>Sarcocystidae</taxon>
        <taxon>Cystoisospora</taxon>
    </lineage>
</organism>
<evidence type="ECO:0000313" key="8">
    <source>
        <dbReference type="EMBL" id="PHJ21870.1"/>
    </source>
</evidence>
<sequence length="818" mass="87287">MVVESDKADMDVEAFDEGYMASHLVSEGSAARVGSPVALLAEKEEDIPLIQQKGLALLSSSSSPGKGEGDSSSSSLSEKDIFRSELVMPSLSPSMKKGHISVWKKREGEQVRKGEVLFIVESDKADMDVEAPHNGVLERISVKEGVPVAVGSVVGVLASSEGGGGLIKGGEGGEQGGEVLENKARMPEGAREIFMPSLSSTMTSGKISKWNKQVGDPIQMGETLMVVESDKADMDVESFEEGYIAAITLPEGSSAPVGSTVAIVVSTQDDIPKVQEALKHSKQSSLSSSSREEVSSQRKDELASPSSLSPSSFSRKEQEERKREGGGGGSSEAFARHRTQLASWVSPSVDQDVKDQLPEGLTARDLQEEFLHRLSQSKGGSLPQKGKDYLGLGGETKGQDGDGSKMKSAMLERLNLRVPPPHTLLVSDSPPPYLPKAVAMYGREKASMQGGETLQEERRPIARDPTGEPLATFNAVELSKKHKVNLADVKGSGTSGRVTVADVRAHLNLSSEEAKVTIVGEEEKKKEKEGSCLGDVPASGILPFDSMQKAIARNMEATLSVPIFRVSRSIYVDKLESILQELKQMIAEKNDMLLTQQQSQEGSPTMRGGGVRTPEKKNKKIPSVTMSVLLAKAVGMTLANHPIINAAYDPNNGGGIKNPGAINIAMAVSIDGGLVTPVLKNVHKKSIFELSDEWSLLVQKARQRQLTPAEINSGTFYISNLGMFGVKQFDAVLPQGVGSILAVGSTETVLSPAKQKGSPAGVLDGSSSSSLETKRRMTVTITCDHRHIYGSHAAEFLKDLATLLETRPSTLLLPSDAI</sequence>
<dbReference type="RefSeq" id="XP_067923549.1">
    <property type="nucleotide sequence ID" value="XM_068064475.1"/>
</dbReference>
<keyword evidence="8" id="KW-0670">Pyruvate</keyword>
<dbReference type="AlphaFoldDB" id="A0A2C6KN14"/>
<feature type="compositionally biased region" description="Basic and acidic residues" evidence="5">
    <location>
        <begin position="290"/>
        <end position="302"/>
    </location>
</feature>
<accession>A0A2C6KN14</accession>
<dbReference type="PROSITE" id="PS00189">
    <property type="entry name" value="LIPOYL"/>
    <property type="match status" value="2"/>
</dbReference>
<dbReference type="InterPro" id="IPR036625">
    <property type="entry name" value="E3-bd_dom_sf"/>
</dbReference>
<evidence type="ECO:0000259" key="6">
    <source>
        <dbReference type="PROSITE" id="PS50968"/>
    </source>
</evidence>
<feature type="region of interest" description="Disordered" evidence="5">
    <location>
        <begin position="596"/>
        <end position="617"/>
    </location>
</feature>
<dbReference type="GO" id="GO:0045254">
    <property type="term" value="C:pyruvate dehydrogenase complex"/>
    <property type="evidence" value="ECO:0007669"/>
    <property type="project" value="InterPro"/>
</dbReference>
<comment type="caution">
    <text evidence="8">The sequence shown here is derived from an EMBL/GenBank/DDBJ whole genome shotgun (WGS) entry which is preliminary data.</text>
</comment>
<keyword evidence="9" id="KW-1185">Reference proteome</keyword>
<evidence type="ECO:0000313" key="9">
    <source>
        <dbReference type="Proteomes" id="UP000221165"/>
    </source>
</evidence>
<reference evidence="8 9" key="1">
    <citation type="journal article" date="2017" name="Int. J. Parasitol.">
        <title>The genome of the protozoan parasite Cystoisospora suis and a reverse vaccinology approach to identify vaccine candidates.</title>
        <authorList>
            <person name="Palmieri N."/>
            <person name="Shrestha A."/>
            <person name="Ruttkowski B."/>
            <person name="Beck T."/>
            <person name="Vogl C."/>
            <person name="Tomley F."/>
            <person name="Blake D.P."/>
            <person name="Joachim A."/>
        </authorList>
    </citation>
    <scope>NUCLEOTIDE SEQUENCE [LARGE SCALE GENOMIC DNA]</scope>
    <source>
        <strain evidence="8 9">Wien I</strain>
    </source>
</reference>
<dbReference type="PROSITE" id="PS51826">
    <property type="entry name" value="PSBD"/>
    <property type="match status" value="1"/>
</dbReference>
<dbReference type="InterPro" id="IPR023213">
    <property type="entry name" value="CAT-like_dom_sf"/>
</dbReference>
<proteinExistence type="inferred from homology"/>
<dbReference type="GO" id="GO:0004742">
    <property type="term" value="F:dihydrolipoyllysine-residue acetyltransferase activity"/>
    <property type="evidence" value="ECO:0007669"/>
    <property type="project" value="TreeGrafter"/>
</dbReference>
<dbReference type="GO" id="GO:0006086">
    <property type="term" value="P:pyruvate decarboxylation to acetyl-CoA"/>
    <property type="evidence" value="ECO:0007669"/>
    <property type="project" value="InterPro"/>
</dbReference>
<dbReference type="FunFam" id="2.40.50.100:FF:000010">
    <property type="entry name" value="Acetyltransferase component of pyruvate dehydrogenase complex"/>
    <property type="match status" value="1"/>
</dbReference>
<dbReference type="PANTHER" id="PTHR23151">
    <property type="entry name" value="DIHYDROLIPOAMIDE ACETYL/SUCCINYL-TRANSFERASE-RELATED"/>
    <property type="match status" value="1"/>
</dbReference>
<evidence type="ECO:0000256" key="5">
    <source>
        <dbReference type="SAM" id="MobiDB-lite"/>
    </source>
</evidence>
<keyword evidence="4" id="KW-0012">Acyltransferase</keyword>
<dbReference type="Pfam" id="PF00364">
    <property type="entry name" value="Biotin_lipoyl"/>
    <property type="match status" value="2"/>
</dbReference>
<dbReference type="InterPro" id="IPR000089">
    <property type="entry name" value="Biotin_lipoyl"/>
</dbReference>
<dbReference type="VEuPathDB" id="ToxoDB:CSUI_004282"/>
<dbReference type="OrthoDB" id="537444at2759"/>
<comment type="similarity">
    <text evidence="1 4">Belongs to the 2-oxoacid dehydrogenase family.</text>
</comment>
<evidence type="ECO:0000256" key="4">
    <source>
        <dbReference type="RuleBase" id="RU003423"/>
    </source>
</evidence>
<feature type="compositionally biased region" description="Low complexity" evidence="5">
    <location>
        <begin position="304"/>
        <end position="313"/>
    </location>
</feature>
<feature type="domain" description="Lipoyl-binding" evidence="6">
    <location>
        <begin position="83"/>
        <end position="158"/>
    </location>
</feature>
<dbReference type="InterPro" id="IPR003016">
    <property type="entry name" value="2-oxoA_DH_lipoyl-BS"/>
</dbReference>
<dbReference type="InterPro" id="IPR001078">
    <property type="entry name" value="2-oxoacid_DH_actylTfrase"/>
</dbReference>
<feature type="compositionally biased region" description="Low complexity" evidence="5">
    <location>
        <begin position="58"/>
        <end position="76"/>
    </location>
</feature>
<dbReference type="InterPro" id="IPR045257">
    <property type="entry name" value="E2/Pdx1"/>
</dbReference>
<dbReference type="CDD" id="cd06849">
    <property type="entry name" value="lipoyl_domain"/>
    <property type="match status" value="3"/>
</dbReference>
<feature type="region of interest" description="Disordered" evidence="5">
    <location>
        <begin position="58"/>
        <end position="78"/>
    </location>
</feature>
<dbReference type="Gene3D" id="4.10.320.10">
    <property type="entry name" value="E3-binding domain"/>
    <property type="match status" value="1"/>
</dbReference>
<evidence type="ECO:0000259" key="7">
    <source>
        <dbReference type="PROSITE" id="PS51826"/>
    </source>
</evidence>
<keyword evidence="2 4" id="KW-0450">Lipoyl</keyword>
<protein>
    <recommendedName>
        <fullName evidence="4">Dihydrolipoamide acetyltransferase component of pyruvate dehydrogenase complex</fullName>
        <ecNumber evidence="4">2.3.1.-</ecNumber>
    </recommendedName>
</protein>
<feature type="domain" description="Peripheral subunit-binding (PSBD)" evidence="7">
    <location>
        <begin position="470"/>
        <end position="507"/>
    </location>
</feature>
<evidence type="ECO:0000256" key="1">
    <source>
        <dbReference type="ARBA" id="ARBA00007317"/>
    </source>
</evidence>
<dbReference type="PANTHER" id="PTHR23151:SF75">
    <property type="entry name" value="DIHYDROLIPOYLLYSINE-RESIDUE ACETYLTRANSFERASE COMPONENT 5 OF PYRUVATE DEHYDROGENASE COMPLEX, CHLOROPLASTIC"/>
    <property type="match status" value="1"/>
</dbReference>
<feature type="compositionally biased region" description="Basic and acidic residues" evidence="5">
    <location>
        <begin position="314"/>
        <end position="325"/>
    </location>
</feature>
<dbReference type="EC" id="2.3.1.-" evidence="4"/>
<dbReference type="InterPro" id="IPR011053">
    <property type="entry name" value="Single_hybrid_motif"/>
</dbReference>
<gene>
    <name evidence="8" type="ORF">CSUI_004282</name>
</gene>
<dbReference type="Gene3D" id="3.30.559.10">
    <property type="entry name" value="Chloramphenicol acetyltransferase-like domain"/>
    <property type="match status" value="1"/>
</dbReference>
<name>A0A2C6KN14_9APIC</name>
<keyword evidence="4" id="KW-0808">Transferase</keyword>
<comment type="cofactor">
    <cofactor evidence="4">
        <name>(R)-lipoate</name>
        <dbReference type="ChEBI" id="CHEBI:83088"/>
    </cofactor>
</comment>
<dbReference type="Pfam" id="PF02817">
    <property type="entry name" value="E3_binding"/>
    <property type="match status" value="1"/>
</dbReference>
<dbReference type="SUPFAM" id="SSF47005">
    <property type="entry name" value="Peripheral subunit-binding domain of 2-oxo acid dehydrogenase complex"/>
    <property type="match status" value="1"/>
</dbReference>
<feature type="domain" description="Lipoyl-binding" evidence="6">
    <location>
        <begin position="190"/>
        <end position="265"/>
    </location>
</feature>
<dbReference type="Proteomes" id="UP000221165">
    <property type="component" value="Unassembled WGS sequence"/>
</dbReference>
<dbReference type="EMBL" id="MIGC01001969">
    <property type="protein sequence ID" value="PHJ21870.1"/>
    <property type="molecule type" value="Genomic_DNA"/>
</dbReference>
<evidence type="ECO:0000256" key="3">
    <source>
        <dbReference type="ARBA" id="ARBA00022946"/>
    </source>
</evidence>
<dbReference type="SUPFAM" id="SSF52777">
    <property type="entry name" value="CoA-dependent acyltransferases"/>
    <property type="match status" value="1"/>
</dbReference>
<dbReference type="InterPro" id="IPR004167">
    <property type="entry name" value="PSBD"/>
</dbReference>